<keyword evidence="4" id="KW-1185">Reference proteome</keyword>
<organism evidence="3 4">
    <name type="scientific">Nocardia thailandica</name>
    <dbReference type="NCBI Taxonomy" id="257275"/>
    <lineage>
        <taxon>Bacteria</taxon>
        <taxon>Bacillati</taxon>
        <taxon>Actinomycetota</taxon>
        <taxon>Actinomycetes</taxon>
        <taxon>Mycobacteriales</taxon>
        <taxon>Nocardiaceae</taxon>
        <taxon>Nocardia</taxon>
    </lineage>
</organism>
<dbReference type="EMBL" id="JBIAMX010000019">
    <property type="protein sequence ID" value="MFF0546205.1"/>
    <property type="molecule type" value="Genomic_DNA"/>
</dbReference>
<keyword evidence="1" id="KW-0812">Transmembrane</keyword>
<comment type="caution">
    <text evidence="3">The sequence shown here is derived from an EMBL/GenBank/DDBJ whole genome shotgun (WGS) entry which is preliminary data.</text>
</comment>
<proteinExistence type="predicted"/>
<evidence type="ECO:0000313" key="3">
    <source>
        <dbReference type="EMBL" id="MFF0546205.1"/>
    </source>
</evidence>
<evidence type="ECO:0000256" key="1">
    <source>
        <dbReference type="SAM" id="Phobius"/>
    </source>
</evidence>
<feature type="transmembrane region" description="Helical" evidence="1">
    <location>
        <begin position="317"/>
        <end position="339"/>
    </location>
</feature>
<dbReference type="Pfam" id="PF10092">
    <property type="entry name" value="DUF2330"/>
    <property type="match status" value="1"/>
</dbReference>
<reference evidence="3 4" key="1">
    <citation type="submission" date="2024-10" db="EMBL/GenBank/DDBJ databases">
        <title>The Natural Products Discovery Center: Release of the First 8490 Sequenced Strains for Exploring Actinobacteria Biosynthetic Diversity.</title>
        <authorList>
            <person name="Kalkreuter E."/>
            <person name="Kautsar S.A."/>
            <person name="Yang D."/>
            <person name="Bader C.D."/>
            <person name="Teijaro C.N."/>
            <person name="Fluegel L."/>
            <person name="Davis C.M."/>
            <person name="Simpson J.R."/>
            <person name="Lauterbach L."/>
            <person name="Steele A.D."/>
            <person name="Gui C."/>
            <person name="Meng S."/>
            <person name="Li G."/>
            <person name="Viehrig K."/>
            <person name="Ye F."/>
            <person name="Su P."/>
            <person name="Kiefer A.F."/>
            <person name="Nichols A."/>
            <person name="Cepeda A.J."/>
            <person name="Yan W."/>
            <person name="Fan B."/>
            <person name="Jiang Y."/>
            <person name="Adhikari A."/>
            <person name="Zheng C.-J."/>
            <person name="Schuster L."/>
            <person name="Cowan T.M."/>
            <person name="Smanski M.J."/>
            <person name="Chevrette M.G."/>
            <person name="De Carvalho L.P.S."/>
            <person name="Shen B."/>
        </authorList>
    </citation>
    <scope>NUCLEOTIDE SEQUENCE [LARGE SCALE GENOMIC DNA]</scope>
    <source>
        <strain evidence="3 4">NPDC004045</strain>
    </source>
</reference>
<name>A0ABW6PUU7_9NOCA</name>
<gene>
    <name evidence="3" type="ORF">ACFYTF_25560</name>
</gene>
<keyword evidence="1" id="KW-0472">Membrane</keyword>
<sequence length="344" mass="35682">MRVGYAVAVLFSVAGLLSAGAAAAPARACACGGVVSAGDRATVGGETAVASWDGRRETVLMRLDMRFDGDRAALIVPTPTPATVRAGDAAVFGELARLTAPERVTETDWFGSPGFDGASADAPGGAPTVHDQVRLGPLEATTLSGGDLTGLRAWLDEHGYTMKPEVTATLDPYLREGWSFIALRLTGSTALTGALDPVAFAFDTDRFVYPMRMSAAATAAQSVRLYLLGEHRLARTDADAATQSTRTAFAGRVDLSGAPALAALAPPTHTYLTELAVSVPRPAAITTDFTFAAAPTDDPVRDHYVTREYVDILGLPAGYVLIVAGLSAVVVAGAVVVGARRRHG</sequence>
<dbReference type="RefSeq" id="WP_387702624.1">
    <property type="nucleotide sequence ID" value="NZ_JBIAMX010000019.1"/>
</dbReference>
<feature type="signal peptide" evidence="2">
    <location>
        <begin position="1"/>
        <end position="23"/>
    </location>
</feature>
<dbReference type="InterPro" id="IPR019283">
    <property type="entry name" value="DUF2330"/>
</dbReference>
<evidence type="ECO:0000256" key="2">
    <source>
        <dbReference type="SAM" id="SignalP"/>
    </source>
</evidence>
<keyword evidence="2" id="KW-0732">Signal</keyword>
<accession>A0ABW6PUU7</accession>
<keyword evidence="1" id="KW-1133">Transmembrane helix</keyword>
<feature type="chain" id="PRO_5046048303" evidence="2">
    <location>
        <begin position="24"/>
        <end position="344"/>
    </location>
</feature>
<protein>
    <submittedName>
        <fullName evidence="3">DUF2330 domain-containing protein</fullName>
    </submittedName>
</protein>
<dbReference type="Proteomes" id="UP001601444">
    <property type="component" value="Unassembled WGS sequence"/>
</dbReference>
<evidence type="ECO:0000313" key="4">
    <source>
        <dbReference type="Proteomes" id="UP001601444"/>
    </source>
</evidence>